<dbReference type="Gene3D" id="3.10.450.50">
    <property type="match status" value="1"/>
</dbReference>
<protein>
    <recommendedName>
        <fullName evidence="4">Nuclear transport factor 2 family protein</fullName>
    </recommendedName>
</protein>
<organism evidence="2 3">
    <name type="scientific">Salinibacter ruber</name>
    <dbReference type="NCBI Taxonomy" id="146919"/>
    <lineage>
        <taxon>Bacteria</taxon>
        <taxon>Pseudomonadati</taxon>
        <taxon>Rhodothermota</taxon>
        <taxon>Rhodothermia</taxon>
        <taxon>Rhodothermales</taxon>
        <taxon>Salinibacteraceae</taxon>
        <taxon>Salinibacter</taxon>
    </lineage>
</organism>
<name>A0A9X2ZQ03_9BACT</name>
<dbReference type="Proteomes" id="UP001155034">
    <property type="component" value="Unassembled WGS sequence"/>
</dbReference>
<comment type="caution">
    <text evidence="2">The sequence shown here is derived from an EMBL/GenBank/DDBJ whole genome shotgun (WGS) entry which is preliminary data.</text>
</comment>
<dbReference type="RefSeq" id="WP_146031993.1">
    <property type="nucleotide sequence ID" value="NZ_CALTSD010000017.1"/>
</dbReference>
<dbReference type="SUPFAM" id="SSF54427">
    <property type="entry name" value="NTF2-like"/>
    <property type="match status" value="1"/>
</dbReference>
<reference evidence="2" key="1">
    <citation type="submission" date="2022-08" db="EMBL/GenBank/DDBJ databases">
        <title>Genomic Encyclopedia of Type Strains, Phase V (KMG-V): Genome sequencing to study the core and pangenomes of soil and plant-associated prokaryotes.</title>
        <authorList>
            <person name="Whitman W."/>
        </authorList>
    </citation>
    <scope>NUCLEOTIDE SEQUENCE</scope>
    <source>
        <strain evidence="2">SP2016B</strain>
    </source>
</reference>
<evidence type="ECO:0000313" key="2">
    <source>
        <dbReference type="EMBL" id="MCS3867042.1"/>
    </source>
</evidence>
<dbReference type="AlphaFoldDB" id="A0A9X2ZQ03"/>
<dbReference type="InterPro" id="IPR032710">
    <property type="entry name" value="NTF2-like_dom_sf"/>
</dbReference>
<dbReference type="InterPro" id="IPR039437">
    <property type="entry name" value="FrzH/put_lumazine-bd"/>
</dbReference>
<gene>
    <name evidence="2" type="ORF">GGP82_003626</name>
</gene>
<dbReference type="Pfam" id="PF12893">
    <property type="entry name" value="Lumazine_bd_2"/>
    <property type="match status" value="1"/>
</dbReference>
<sequence length="163" mass="18207">MPLPRSVVLIFTLALWAGLPATSGTQPVAPTAPSAPSALTDRAAVRQAALDYVEALYEVDSTRIMRSVHPELRKYGYYKRDGTYRGTAMTYEQLRGLATRWNEDQKRVDPDSAVKEAVVFEVLDKTASAKVMADWGIDYLHLVKEDGTWKIRQVLWQSPPPGN</sequence>
<feature type="signal peptide" evidence="1">
    <location>
        <begin position="1"/>
        <end position="23"/>
    </location>
</feature>
<dbReference type="EMBL" id="JANTYZ010000033">
    <property type="protein sequence ID" value="MCS3867042.1"/>
    <property type="molecule type" value="Genomic_DNA"/>
</dbReference>
<evidence type="ECO:0008006" key="4">
    <source>
        <dbReference type="Google" id="ProtNLM"/>
    </source>
</evidence>
<evidence type="ECO:0000313" key="3">
    <source>
        <dbReference type="Proteomes" id="UP001155034"/>
    </source>
</evidence>
<proteinExistence type="predicted"/>
<feature type="chain" id="PRO_5041195180" description="Nuclear transport factor 2 family protein" evidence="1">
    <location>
        <begin position="24"/>
        <end position="163"/>
    </location>
</feature>
<accession>A0A9X2ZQ03</accession>
<evidence type="ECO:0000256" key="1">
    <source>
        <dbReference type="SAM" id="SignalP"/>
    </source>
</evidence>
<keyword evidence="1" id="KW-0732">Signal</keyword>